<evidence type="ECO:0000256" key="5">
    <source>
        <dbReference type="ARBA" id="ARBA00023077"/>
    </source>
</evidence>
<evidence type="ECO:0000313" key="13">
    <source>
        <dbReference type="Proteomes" id="UP000020595"/>
    </source>
</evidence>
<gene>
    <name evidence="12" type="ORF">J512_2499</name>
</gene>
<feature type="domain" description="TonB-dependent receptor-like beta-barrel" evidence="10">
    <location>
        <begin position="275"/>
        <end position="733"/>
    </location>
</feature>
<proteinExistence type="inferred from homology"/>
<dbReference type="InterPro" id="IPR037066">
    <property type="entry name" value="Plug_dom_sf"/>
</dbReference>
<protein>
    <submittedName>
        <fullName evidence="12">TonB dependent receptor family protein</fullName>
    </submittedName>
</protein>
<keyword evidence="5 9" id="KW-0798">TonB box</keyword>
<evidence type="ECO:0000313" key="12">
    <source>
        <dbReference type="EMBL" id="EXB05177.1"/>
    </source>
</evidence>
<dbReference type="InterPro" id="IPR000531">
    <property type="entry name" value="Beta-barrel_TonB"/>
</dbReference>
<evidence type="ECO:0000256" key="7">
    <source>
        <dbReference type="ARBA" id="ARBA00023237"/>
    </source>
</evidence>
<evidence type="ECO:0000256" key="8">
    <source>
        <dbReference type="PROSITE-ProRule" id="PRU01360"/>
    </source>
</evidence>
<dbReference type="InterPro" id="IPR039426">
    <property type="entry name" value="TonB-dep_rcpt-like"/>
</dbReference>
<accession>A0A009HLZ3</accession>
<dbReference type="EMBL" id="JEWH01000031">
    <property type="protein sequence ID" value="EXB05177.1"/>
    <property type="molecule type" value="Genomic_DNA"/>
</dbReference>
<sequence length="772" mass="85356">MEKMNVNNKIGVKARNHIRSKQVLFKMTPCCLAISAIFAQQAYAETVTQTAEVSENATQKPVTQLQKIVVTATRTPKNIAEIAGTVQSIDQKQIIQQATAGRKVADILAQLVPSLASSSGTTSNYGQTMRGRNVLVMIDGVSQTGSRDVSRQLNSISPGMIERIEVISGATSIYGSGATGGIINIITKRADTSKPLSFETKVGITSSDTFRGDGLAYEAGQSVSFNKGNMDGFLGANFTSRGSQFDGNGDRISLSPWQGSTMDTDTIDVNGRLNFNLNDTQTLSFGAQYYKDKQDTDYGPDYSYLPTTSKSNDATTPTFKAIKGLKLSNPLFTERYAVNSQYQNQDFLGQILNVEAYYRNEKSRFFPYGLSNKSVTSVNQSQSEIEVAGLRSTMQTDLNIANRGMKITYGLDYDWEKDKQFVDILATQYPYLVYTPTGQRKGYGPNTEIQNIGAFVQSDYAVTDKLNLQAGIRYQYIQADTNAYIPSRETTMVPAGSTHDDKPLFNLGAVYKLTDAQQVYANFSQGFSFPDVQRMLRDVSTYTVSTANLQPITVNSYELGWRLNQDDGLNLGLTGFYNTSDKTVQFNNRAAKVVDTDQRVYGAEATISYPFMENYKVGGTLGYTRGQYKDVANKWHELNSFTVAPVKGTLFAEWDNNEGYGVRVQMQAIKGTNKAYKDDRELAAFATTQDEAFQNAVKNDANSAAQIKGYTTMDVLAHFPAWKGRVDFGVYNVWNRQYRTVFAQQAAVSNANPLLAIPAEGRTYGLSYTFNY</sequence>
<dbReference type="InterPro" id="IPR036942">
    <property type="entry name" value="Beta-barrel_TonB_sf"/>
</dbReference>
<evidence type="ECO:0000256" key="9">
    <source>
        <dbReference type="RuleBase" id="RU003357"/>
    </source>
</evidence>
<dbReference type="PATRIC" id="fig|1310613.3.peg.2404"/>
<organism evidence="12 13">
    <name type="scientific">Acinetobacter baumannii (strain 1295743)</name>
    <dbReference type="NCBI Taxonomy" id="1310613"/>
    <lineage>
        <taxon>Bacteria</taxon>
        <taxon>Pseudomonadati</taxon>
        <taxon>Pseudomonadota</taxon>
        <taxon>Gammaproteobacteria</taxon>
        <taxon>Moraxellales</taxon>
        <taxon>Moraxellaceae</taxon>
        <taxon>Acinetobacter</taxon>
        <taxon>Acinetobacter calcoaceticus/baumannii complex</taxon>
    </lineage>
</organism>
<feature type="domain" description="TonB-dependent receptor plug" evidence="11">
    <location>
        <begin position="80"/>
        <end position="182"/>
    </location>
</feature>
<evidence type="ECO:0000256" key="3">
    <source>
        <dbReference type="ARBA" id="ARBA00022452"/>
    </source>
</evidence>
<dbReference type="Pfam" id="PF07715">
    <property type="entry name" value="Plug"/>
    <property type="match status" value="1"/>
</dbReference>
<evidence type="ECO:0000259" key="11">
    <source>
        <dbReference type="Pfam" id="PF07715"/>
    </source>
</evidence>
<comment type="similarity">
    <text evidence="8 9">Belongs to the TonB-dependent receptor family.</text>
</comment>
<name>A0A009HLZ3_ACIB9</name>
<dbReference type="Gene3D" id="2.40.170.20">
    <property type="entry name" value="TonB-dependent receptor, beta-barrel domain"/>
    <property type="match status" value="1"/>
</dbReference>
<dbReference type="PANTHER" id="PTHR30069:SF42">
    <property type="entry name" value="FERRIC AEROBACTIN RECEPTOR"/>
    <property type="match status" value="1"/>
</dbReference>
<dbReference type="Proteomes" id="UP000020595">
    <property type="component" value="Unassembled WGS sequence"/>
</dbReference>
<dbReference type="AlphaFoldDB" id="A0A009HLZ3"/>
<comment type="subcellular location">
    <subcellularLocation>
        <location evidence="1 8">Cell outer membrane</location>
        <topology evidence="1 8">Multi-pass membrane protein</topology>
    </subcellularLocation>
</comment>
<dbReference type="CDD" id="cd01347">
    <property type="entry name" value="ligand_gated_channel"/>
    <property type="match status" value="1"/>
</dbReference>
<dbReference type="GO" id="GO:0015344">
    <property type="term" value="F:siderophore uptake transmembrane transporter activity"/>
    <property type="evidence" value="ECO:0007669"/>
    <property type="project" value="TreeGrafter"/>
</dbReference>
<dbReference type="RefSeq" id="WP_032028374.1">
    <property type="nucleotide sequence ID" value="NZ_JEWH01000031.1"/>
</dbReference>
<keyword evidence="6 8" id="KW-0472">Membrane</keyword>
<dbReference type="PANTHER" id="PTHR30069">
    <property type="entry name" value="TONB-DEPENDENT OUTER MEMBRANE RECEPTOR"/>
    <property type="match status" value="1"/>
</dbReference>
<dbReference type="SUPFAM" id="SSF56935">
    <property type="entry name" value="Porins"/>
    <property type="match status" value="1"/>
</dbReference>
<keyword evidence="2 8" id="KW-0813">Transport</keyword>
<dbReference type="Pfam" id="PF00593">
    <property type="entry name" value="TonB_dep_Rec_b-barrel"/>
    <property type="match status" value="1"/>
</dbReference>
<dbReference type="InterPro" id="IPR012910">
    <property type="entry name" value="Plug_dom"/>
</dbReference>
<keyword evidence="3 8" id="KW-1134">Transmembrane beta strand</keyword>
<dbReference type="PROSITE" id="PS52016">
    <property type="entry name" value="TONB_DEPENDENT_REC_3"/>
    <property type="match status" value="1"/>
</dbReference>
<keyword evidence="12" id="KW-0675">Receptor</keyword>
<evidence type="ECO:0000256" key="6">
    <source>
        <dbReference type="ARBA" id="ARBA00023136"/>
    </source>
</evidence>
<reference evidence="12 13" key="1">
    <citation type="submission" date="2014-02" db="EMBL/GenBank/DDBJ databases">
        <title>Comparative genomics and transcriptomics to identify genetic mechanisms underlying the emergence of carbapenem resistant Acinetobacter baumannii (CRAb).</title>
        <authorList>
            <person name="Harris A.D."/>
            <person name="Johnson K.J."/>
            <person name="George J."/>
            <person name="Shefchek K."/>
            <person name="Daugherty S.C."/>
            <person name="Parankush S."/>
            <person name="Sadzewicz L."/>
            <person name="Tallon L."/>
            <person name="Sengamalay N."/>
            <person name="Hazen T.H."/>
            <person name="Rasko D.A."/>
        </authorList>
    </citation>
    <scope>NUCLEOTIDE SEQUENCE [LARGE SCALE GENOMIC DNA]</scope>
    <source>
        <strain evidence="12 13">1295743</strain>
    </source>
</reference>
<evidence type="ECO:0000256" key="1">
    <source>
        <dbReference type="ARBA" id="ARBA00004571"/>
    </source>
</evidence>
<evidence type="ECO:0000256" key="4">
    <source>
        <dbReference type="ARBA" id="ARBA00022692"/>
    </source>
</evidence>
<keyword evidence="4 8" id="KW-0812">Transmembrane</keyword>
<dbReference type="GO" id="GO:0044718">
    <property type="term" value="P:siderophore transmembrane transport"/>
    <property type="evidence" value="ECO:0007669"/>
    <property type="project" value="TreeGrafter"/>
</dbReference>
<evidence type="ECO:0000259" key="10">
    <source>
        <dbReference type="Pfam" id="PF00593"/>
    </source>
</evidence>
<dbReference type="Gene3D" id="2.170.130.10">
    <property type="entry name" value="TonB-dependent receptor, plug domain"/>
    <property type="match status" value="1"/>
</dbReference>
<evidence type="ECO:0000256" key="2">
    <source>
        <dbReference type="ARBA" id="ARBA00022448"/>
    </source>
</evidence>
<dbReference type="GO" id="GO:0009279">
    <property type="term" value="C:cell outer membrane"/>
    <property type="evidence" value="ECO:0007669"/>
    <property type="project" value="UniProtKB-SubCell"/>
</dbReference>
<keyword evidence="7 8" id="KW-0998">Cell outer membrane</keyword>
<comment type="caution">
    <text evidence="12">The sequence shown here is derived from an EMBL/GenBank/DDBJ whole genome shotgun (WGS) entry which is preliminary data.</text>
</comment>